<evidence type="ECO:0000313" key="3">
    <source>
        <dbReference type="Proteomes" id="UP001281761"/>
    </source>
</evidence>
<reference evidence="2 3" key="1">
    <citation type="journal article" date="2022" name="bioRxiv">
        <title>Genomics of Preaxostyla Flagellates Illuminates Evolutionary Transitions and the Path Towards Mitochondrial Loss.</title>
        <authorList>
            <person name="Novak L.V.F."/>
            <person name="Treitli S.C."/>
            <person name="Pyrih J."/>
            <person name="Halakuc P."/>
            <person name="Pipaliya S.V."/>
            <person name="Vacek V."/>
            <person name="Brzon O."/>
            <person name="Soukal P."/>
            <person name="Eme L."/>
            <person name="Dacks J.B."/>
            <person name="Karnkowska A."/>
            <person name="Elias M."/>
            <person name="Hampl V."/>
        </authorList>
    </citation>
    <scope>NUCLEOTIDE SEQUENCE [LARGE SCALE GENOMIC DNA]</scope>
    <source>
        <strain evidence="2">NAU3</strain>
        <tissue evidence="2">Gut</tissue>
    </source>
</reference>
<dbReference type="Pfam" id="PF15019">
    <property type="entry name" value="C9orf72-like"/>
    <property type="match status" value="1"/>
</dbReference>
<feature type="compositionally biased region" description="Low complexity" evidence="1">
    <location>
        <begin position="311"/>
        <end position="343"/>
    </location>
</feature>
<feature type="compositionally biased region" description="Pro residues" evidence="1">
    <location>
        <begin position="344"/>
        <end position="378"/>
    </location>
</feature>
<protein>
    <submittedName>
        <fullName evidence="2">C9orf72-like protein family protein</fullName>
    </submittedName>
</protein>
<evidence type="ECO:0000313" key="2">
    <source>
        <dbReference type="EMBL" id="KAK2949524.1"/>
    </source>
</evidence>
<organism evidence="2 3">
    <name type="scientific">Blattamonas nauphoetae</name>
    <dbReference type="NCBI Taxonomy" id="2049346"/>
    <lineage>
        <taxon>Eukaryota</taxon>
        <taxon>Metamonada</taxon>
        <taxon>Preaxostyla</taxon>
        <taxon>Oxymonadida</taxon>
        <taxon>Blattamonas</taxon>
    </lineage>
</organism>
<dbReference type="EMBL" id="JARBJD010000154">
    <property type="protein sequence ID" value="KAK2949524.1"/>
    <property type="molecule type" value="Genomic_DNA"/>
</dbReference>
<comment type="caution">
    <text evidence="2">The sequence shown here is derived from an EMBL/GenBank/DDBJ whole genome shotgun (WGS) entry which is preliminary data.</text>
</comment>
<gene>
    <name evidence="2" type="ORF">BLNAU_15506</name>
</gene>
<dbReference type="PANTHER" id="PTHR31855:SF2">
    <property type="entry name" value="GUANINE NUCLEOTIDE EXCHANGE FACTOR C9ORF72"/>
    <property type="match status" value="1"/>
</dbReference>
<dbReference type="PROSITE" id="PS51835">
    <property type="entry name" value="DENN_C9ORF72"/>
    <property type="match status" value="1"/>
</dbReference>
<feature type="region of interest" description="Disordered" evidence="1">
    <location>
        <begin position="294"/>
        <end position="379"/>
    </location>
</feature>
<accession>A0ABQ9XFA0</accession>
<evidence type="ECO:0000256" key="1">
    <source>
        <dbReference type="SAM" id="MobiDB-lite"/>
    </source>
</evidence>
<proteinExistence type="predicted"/>
<dbReference type="InterPro" id="IPR027819">
    <property type="entry name" value="C9orf72"/>
</dbReference>
<name>A0ABQ9XFA0_9EUKA</name>
<sequence>MVKGKLSQFLDSVRPFRGLHYLHGMLFSSWDQLTRGEIIKIWEGDISIPPSIQDFIVNSAYNSDNPTPPPEDQHIVHTHFLDPVGYVVISVLFSSQKRKKAAPHSLSLILPGIYLSRIMEVSSILEYHLVHLSKRLQNLRKTSLESSLMYFGTILTWKSLEMESILLSGLLLPQIQDTLLYPATAELDNSDSFLQRSITAHLQNNCHTIVVGSDHIEVNRFINTLLHFSPNDHIKTARYAHKYSITQNDRELLLDTEKLVTGVMKVERPVPDIDEDQSPQPVLMLAKSSLAANEIAEDSESRGGEDLSQIESQVECSPFSSSSPVPSEDGVPAPSPSPTRQGSPPVPPPPLDVLPPSLSPAPTLPPPATRSPSEPRPLPTVQDWVHRHFASFPLHKFSQFMPLDLPDPVPRATIASIWSTRPPPFNHSAINVEDIRFRHMKKMFCGPQQNLKGYSAEEEIDWISDSVGDYSFLFSPEYELPATNWMSFTQITSVLSSISALAGFVPGLSIQGLIKSNAPCTNALYFLSPFPVTVMDIDDESILQVVSSDVFRTVQDGLLATLFRVDEVRAQDMLTRLLDGRRVEFDYVFEPSSCSSHINFQNSKYLLSLFVHLLDTSPLMSAFITAPAVTAAMHHVLQAPSADARLMQVSHEMNLLFLKSFEVVAIAKSILAQNRGDQTQHDSKTSVSKRQLGSQILKVMNLDSNDLELLAVLADRYYPNFSSTVAFDSGIRKDFLQRLIEFET</sequence>
<dbReference type="PANTHER" id="PTHR31855">
    <property type="entry name" value="GUANINE NUCLEOTIDE EXCHANGE C9ORF72"/>
    <property type="match status" value="1"/>
</dbReference>
<keyword evidence="3" id="KW-1185">Reference proteome</keyword>
<dbReference type="Proteomes" id="UP001281761">
    <property type="component" value="Unassembled WGS sequence"/>
</dbReference>